<reference evidence="1" key="1">
    <citation type="submission" date="2020-11" db="EMBL/GenBank/DDBJ databases">
        <authorList>
            <person name="Whitehead M."/>
        </authorList>
    </citation>
    <scope>NUCLEOTIDE SEQUENCE</scope>
    <source>
        <strain evidence="1">EGII</strain>
    </source>
</reference>
<gene>
    <name evidence="1" type="ORF">CCAP1982_LOCUS6643</name>
</gene>
<sequence>MYLQQSKRAELLAVVSNSQKRIRIRTQASGISPQWTAAISPIQLSSLDALVYTASLRHCLSVWLDERATLTPCITRLLVRVCARYVCLNQTEKYLIN</sequence>
<name>A0A811UJC0_CERCA</name>
<accession>A0A811UJC0</accession>
<evidence type="ECO:0000313" key="1">
    <source>
        <dbReference type="EMBL" id="CAD6998026.1"/>
    </source>
</evidence>
<dbReference type="AlphaFoldDB" id="A0A811UJC0"/>
<proteinExistence type="predicted"/>
<protein>
    <submittedName>
        <fullName evidence="1">(Mediterranean fruit fly) hypothetical protein</fullName>
    </submittedName>
</protein>
<keyword evidence="2" id="KW-1185">Reference proteome</keyword>
<comment type="caution">
    <text evidence="1">The sequence shown here is derived from an EMBL/GenBank/DDBJ whole genome shotgun (WGS) entry which is preliminary data.</text>
</comment>
<dbReference type="EMBL" id="CAJHJT010000012">
    <property type="protein sequence ID" value="CAD6998026.1"/>
    <property type="molecule type" value="Genomic_DNA"/>
</dbReference>
<evidence type="ECO:0000313" key="2">
    <source>
        <dbReference type="Proteomes" id="UP000606786"/>
    </source>
</evidence>
<organism evidence="1 2">
    <name type="scientific">Ceratitis capitata</name>
    <name type="common">Mediterranean fruit fly</name>
    <name type="synonym">Tephritis capitata</name>
    <dbReference type="NCBI Taxonomy" id="7213"/>
    <lineage>
        <taxon>Eukaryota</taxon>
        <taxon>Metazoa</taxon>
        <taxon>Ecdysozoa</taxon>
        <taxon>Arthropoda</taxon>
        <taxon>Hexapoda</taxon>
        <taxon>Insecta</taxon>
        <taxon>Pterygota</taxon>
        <taxon>Neoptera</taxon>
        <taxon>Endopterygota</taxon>
        <taxon>Diptera</taxon>
        <taxon>Brachycera</taxon>
        <taxon>Muscomorpha</taxon>
        <taxon>Tephritoidea</taxon>
        <taxon>Tephritidae</taxon>
        <taxon>Ceratitis</taxon>
        <taxon>Ceratitis</taxon>
    </lineage>
</organism>
<dbReference type="Proteomes" id="UP000606786">
    <property type="component" value="Unassembled WGS sequence"/>
</dbReference>